<gene>
    <name evidence="7" type="ORF">DW264_09740</name>
    <name evidence="6" type="ORF">DW927_03600</name>
    <name evidence="5" type="ORF">GCK47_04140</name>
</gene>
<keyword evidence="1 7" id="KW-0489">Methyltransferase</keyword>
<dbReference type="PROSITE" id="PS51143">
    <property type="entry name" value="MT_A70"/>
    <property type="match status" value="1"/>
</dbReference>
<dbReference type="Proteomes" id="UP000284465">
    <property type="component" value="Unassembled WGS sequence"/>
</dbReference>
<evidence type="ECO:0000313" key="8">
    <source>
        <dbReference type="Proteomes" id="UP000284051"/>
    </source>
</evidence>
<evidence type="ECO:0000313" key="7">
    <source>
        <dbReference type="EMBL" id="RHG28206.1"/>
    </source>
</evidence>
<dbReference type="GO" id="GO:0032259">
    <property type="term" value="P:methylation"/>
    <property type="evidence" value="ECO:0007669"/>
    <property type="project" value="UniProtKB-KW"/>
</dbReference>
<protein>
    <submittedName>
        <fullName evidence="7">Adenine methyltransferase</fullName>
    </submittedName>
</protein>
<organism evidence="7 8">
    <name type="scientific">Roseburia intestinalis</name>
    <dbReference type="NCBI Taxonomy" id="166486"/>
    <lineage>
        <taxon>Bacteria</taxon>
        <taxon>Bacillati</taxon>
        <taxon>Bacillota</taxon>
        <taxon>Clostridia</taxon>
        <taxon>Lachnospirales</taxon>
        <taxon>Lachnospiraceae</taxon>
        <taxon>Roseburia</taxon>
    </lineage>
</organism>
<evidence type="ECO:0000313" key="10">
    <source>
        <dbReference type="Proteomes" id="UP000479531"/>
    </source>
</evidence>
<evidence type="ECO:0000313" key="5">
    <source>
        <dbReference type="EMBL" id="MVQ44925.1"/>
    </source>
</evidence>
<name>A0A3R6KG70_9FIRM</name>
<evidence type="ECO:0000256" key="4">
    <source>
        <dbReference type="PROSITE-ProRule" id="PRU00489"/>
    </source>
</evidence>
<accession>A0A3R6KG70</accession>
<dbReference type="InterPro" id="IPR002052">
    <property type="entry name" value="DNA_methylase_N6_adenine_CS"/>
</dbReference>
<keyword evidence="3" id="KW-0949">S-adenosyl-L-methionine</keyword>
<dbReference type="Pfam" id="PF05063">
    <property type="entry name" value="MT-A70"/>
    <property type="match status" value="1"/>
</dbReference>
<evidence type="ECO:0000313" key="9">
    <source>
        <dbReference type="Proteomes" id="UP000284465"/>
    </source>
</evidence>
<evidence type="ECO:0000256" key="2">
    <source>
        <dbReference type="ARBA" id="ARBA00022679"/>
    </source>
</evidence>
<evidence type="ECO:0000256" key="3">
    <source>
        <dbReference type="ARBA" id="ARBA00022691"/>
    </source>
</evidence>
<dbReference type="EMBL" id="QSFP01000003">
    <property type="protein sequence ID" value="RHA69099.1"/>
    <property type="molecule type" value="Genomic_DNA"/>
</dbReference>
<dbReference type="Proteomes" id="UP000284051">
    <property type="component" value="Unassembled WGS sequence"/>
</dbReference>
<dbReference type="InterPro" id="IPR029063">
    <property type="entry name" value="SAM-dependent_MTases_sf"/>
</dbReference>
<reference evidence="5 10" key="2">
    <citation type="submission" date="2019-10" db="EMBL/GenBank/DDBJ databases">
        <title>Roseburia spp. ameliorate alcoholic fatty liver via restoration of gut barrier function.</title>
        <authorList>
            <person name="Seo B."/>
            <person name="Ko G."/>
        </authorList>
    </citation>
    <scope>NUCLEOTIDE SEQUENCE [LARGE SCALE GENOMIC DNA]</scope>
    <source>
        <strain evidence="5 10">SNUG30017</strain>
    </source>
</reference>
<dbReference type="PANTHER" id="PTHR12829:SF7">
    <property type="entry name" value="N6-ADENOSINE-METHYLTRANSFERASE CATALYTIC SUBUNIT"/>
    <property type="match status" value="1"/>
</dbReference>
<dbReference type="Proteomes" id="UP000479531">
    <property type="component" value="Unassembled WGS sequence"/>
</dbReference>
<dbReference type="InterPro" id="IPR007757">
    <property type="entry name" value="MT-A70-like"/>
</dbReference>
<dbReference type="AlphaFoldDB" id="A0A3R6KG70"/>
<sequence length="208" mass="23925">MKQKKYNIIYADPPWTFRVYSPKGNGRSAAIHYPTMNLEAIKDLPVEQLADRDCTLFLWVTFPNLRESFEVIRSWGFTFKTVAFVWIKQNRKSESLFWGMGYWTRANAEICLLATKGSPKRQSAGVHQVIISHVEEHSKKPAEARERIVKLMGDLPRIELFARQQSPGWDVWGNEVESSLDMGKLQENRGKEKVGELCSLQRISCSGM</sequence>
<proteinExistence type="inferred from homology"/>
<dbReference type="PROSITE" id="PS00092">
    <property type="entry name" value="N6_MTASE"/>
    <property type="match status" value="1"/>
</dbReference>
<dbReference type="SUPFAM" id="SSF53335">
    <property type="entry name" value="S-adenosyl-L-methionine-dependent methyltransferases"/>
    <property type="match status" value="1"/>
</dbReference>
<dbReference type="GO" id="GO:0003676">
    <property type="term" value="F:nucleic acid binding"/>
    <property type="evidence" value="ECO:0007669"/>
    <property type="project" value="InterPro"/>
</dbReference>
<dbReference type="EMBL" id="WGGT01000003">
    <property type="protein sequence ID" value="MVQ44925.1"/>
    <property type="molecule type" value="Genomic_DNA"/>
</dbReference>
<comment type="similarity">
    <text evidence="4">Belongs to the MT-A70-like family.</text>
</comment>
<keyword evidence="2 7" id="KW-0808">Transferase</keyword>
<dbReference type="RefSeq" id="WP_015522063.1">
    <property type="nucleotide sequence ID" value="NZ_JBLYGU010000010.1"/>
</dbReference>
<evidence type="ECO:0000313" key="6">
    <source>
        <dbReference type="EMBL" id="RHA69099.1"/>
    </source>
</evidence>
<reference evidence="8 9" key="1">
    <citation type="submission" date="2018-08" db="EMBL/GenBank/DDBJ databases">
        <title>A genome reference for cultivated species of the human gut microbiota.</title>
        <authorList>
            <person name="Zou Y."/>
            <person name="Xue W."/>
            <person name="Luo G."/>
        </authorList>
    </citation>
    <scope>NUCLEOTIDE SEQUENCE [LARGE SCALE GENOMIC DNA]</scope>
    <source>
        <strain evidence="7 8">AM22-21LB</strain>
        <strain evidence="6 9">AM43-11</strain>
    </source>
</reference>
<dbReference type="GO" id="GO:0008168">
    <property type="term" value="F:methyltransferase activity"/>
    <property type="evidence" value="ECO:0007669"/>
    <property type="project" value="UniProtKB-KW"/>
</dbReference>
<comment type="caution">
    <text evidence="7">The sequence shown here is derived from an EMBL/GenBank/DDBJ whole genome shotgun (WGS) entry which is preliminary data.</text>
</comment>
<dbReference type="PANTHER" id="PTHR12829">
    <property type="entry name" value="N6-ADENOSINE-METHYLTRANSFERASE"/>
    <property type="match status" value="1"/>
</dbReference>
<evidence type="ECO:0000256" key="1">
    <source>
        <dbReference type="ARBA" id="ARBA00022603"/>
    </source>
</evidence>
<dbReference type="EMBL" id="QRID01000008">
    <property type="protein sequence ID" value="RHG28206.1"/>
    <property type="molecule type" value="Genomic_DNA"/>
</dbReference>